<proteinExistence type="predicted"/>
<evidence type="ECO:0000313" key="6">
    <source>
        <dbReference type="Proteomes" id="UP000660021"/>
    </source>
</evidence>
<keyword evidence="1" id="KW-0805">Transcription regulation</keyword>
<dbReference type="SUPFAM" id="SSF46689">
    <property type="entry name" value="Homeodomain-like"/>
    <property type="match status" value="1"/>
</dbReference>
<keyword evidence="3" id="KW-0804">Transcription</keyword>
<dbReference type="InterPro" id="IPR036388">
    <property type="entry name" value="WH-like_DNA-bd_sf"/>
</dbReference>
<dbReference type="InterPro" id="IPR047640">
    <property type="entry name" value="RpiR-like"/>
</dbReference>
<dbReference type="Gene3D" id="3.40.50.10490">
    <property type="entry name" value="Glucose-6-phosphate isomerase like protein, domain 1"/>
    <property type="match status" value="1"/>
</dbReference>
<comment type="caution">
    <text evidence="5">The sequence shown here is derived from an EMBL/GenBank/DDBJ whole genome shotgun (WGS) entry which is preliminary data.</text>
</comment>
<feature type="domain" description="HTH rpiR-type" evidence="4">
    <location>
        <begin position="1"/>
        <end position="76"/>
    </location>
</feature>
<dbReference type="InterPro" id="IPR001347">
    <property type="entry name" value="SIS_dom"/>
</dbReference>
<dbReference type="PANTHER" id="PTHR30514">
    <property type="entry name" value="GLUCOKINASE"/>
    <property type="match status" value="1"/>
</dbReference>
<dbReference type="RefSeq" id="WP_186963054.1">
    <property type="nucleotide sequence ID" value="NZ_JACOPR010000002.1"/>
</dbReference>
<dbReference type="InterPro" id="IPR046348">
    <property type="entry name" value="SIS_dom_sf"/>
</dbReference>
<protein>
    <submittedName>
        <fullName evidence="5">MurR/RpiR family transcriptional regulator</fullName>
    </submittedName>
</protein>
<dbReference type="PANTHER" id="PTHR30514:SF18">
    <property type="entry name" value="RPIR-FAMILY TRANSCRIPTIONAL REGULATOR"/>
    <property type="match status" value="1"/>
</dbReference>
<dbReference type="Proteomes" id="UP000660021">
    <property type="component" value="Unassembled WGS sequence"/>
</dbReference>
<reference evidence="5 6" key="1">
    <citation type="submission" date="2020-08" db="EMBL/GenBank/DDBJ databases">
        <title>Genome public.</title>
        <authorList>
            <person name="Liu C."/>
            <person name="Sun Q."/>
        </authorList>
    </citation>
    <scope>NUCLEOTIDE SEQUENCE [LARGE SCALE GENOMIC DNA]</scope>
    <source>
        <strain evidence="5 6">New-38</strain>
    </source>
</reference>
<keyword evidence="2" id="KW-0238">DNA-binding</keyword>
<dbReference type="CDD" id="cd05013">
    <property type="entry name" value="SIS_RpiR"/>
    <property type="match status" value="1"/>
</dbReference>
<dbReference type="Pfam" id="PF01418">
    <property type="entry name" value="HTH_6"/>
    <property type="match status" value="1"/>
</dbReference>
<organism evidence="5 6">
    <name type="scientific">Pseudoflavonifractor hominis</name>
    <dbReference type="NCBI Taxonomy" id="2763059"/>
    <lineage>
        <taxon>Bacteria</taxon>
        <taxon>Bacillati</taxon>
        <taxon>Bacillota</taxon>
        <taxon>Clostridia</taxon>
        <taxon>Eubacteriales</taxon>
        <taxon>Oscillospiraceae</taxon>
        <taxon>Pseudoflavonifractor</taxon>
    </lineage>
</organism>
<dbReference type="InterPro" id="IPR035472">
    <property type="entry name" value="RpiR-like_SIS"/>
</dbReference>
<name>A0ABR7HQU5_9FIRM</name>
<evidence type="ECO:0000259" key="4">
    <source>
        <dbReference type="PROSITE" id="PS51071"/>
    </source>
</evidence>
<dbReference type="EMBL" id="JACOPR010000002">
    <property type="protein sequence ID" value="MBC5729889.1"/>
    <property type="molecule type" value="Genomic_DNA"/>
</dbReference>
<evidence type="ECO:0000256" key="2">
    <source>
        <dbReference type="ARBA" id="ARBA00023125"/>
    </source>
</evidence>
<dbReference type="Gene3D" id="1.10.10.10">
    <property type="entry name" value="Winged helix-like DNA-binding domain superfamily/Winged helix DNA-binding domain"/>
    <property type="match status" value="1"/>
</dbReference>
<accession>A0ABR7HQU5</accession>
<dbReference type="InterPro" id="IPR009057">
    <property type="entry name" value="Homeodomain-like_sf"/>
</dbReference>
<gene>
    <name evidence="5" type="ORF">H8S34_03455</name>
</gene>
<evidence type="ECO:0000256" key="1">
    <source>
        <dbReference type="ARBA" id="ARBA00023015"/>
    </source>
</evidence>
<dbReference type="SUPFAM" id="SSF53697">
    <property type="entry name" value="SIS domain"/>
    <property type="match status" value="1"/>
</dbReference>
<evidence type="ECO:0000313" key="5">
    <source>
        <dbReference type="EMBL" id="MBC5729889.1"/>
    </source>
</evidence>
<keyword evidence="6" id="KW-1185">Reference proteome</keyword>
<dbReference type="Pfam" id="PF01380">
    <property type="entry name" value="SIS"/>
    <property type="match status" value="1"/>
</dbReference>
<dbReference type="PROSITE" id="PS51071">
    <property type="entry name" value="HTH_RPIR"/>
    <property type="match status" value="1"/>
</dbReference>
<dbReference type="InterPro" id="IPR000281">
    <property type="entry name" value="HTH_RpiR"/>
</dbReference>
<evidence type="ECO:0000256" key="3">
    <source>
        <dbReference type="ARBA" id="ARBA00023163"/>
    </source>
</evidence>
<sequence>MILNKIQKSYAAMSERQKKLADFITAHTDEAVYMNVKQMAQQAGVSEASVVRFATFLGYGGFREMQRDIRGEVESGKSIVERFMKALASDNQDLTDTDQIYNQTLYNLNETIRQIPDSLYDEAISLISSSRRIGIAATRVAIGPAITLQILLNQLIPNCQLLIPGLDTSFDIISTWAKEDLIIAFSFMKKKNFTYDLLSYGKEKGCRIISICDGYRNCVASLSDLIFPVQSEAAFLSFVPTMHIIDTLLYKLSKQEGLYNTDKIREIDEIIERFSNHS</sequence>